<keyword evidence="3" id="KW-1003">Cell membrane</keyword>
<feature type="region of interest" description="Disordered" evidence="8">
    <location>
        <begin position="1"/>
        <end position="28"/>
    </location>
</feature>
<evidence type="ECO:0000256" key="6">
    <source>
        <dbReference type="ARBA" id="ARBA00023136"/>
    </source>
</evidence>
<dbReference type="AlphaFoldDB" id="A0A2C9CNV8"/>
<dbReference type="PROSITE" id="PS50928">
    <property type="entry name" value="ABC_TM1"/>
    <property type="match status" value="1"/>
</dbReference>
<dbReference type="OrthoDB" id="8275316at2"/>
<evidence type="ECO:0000259" key="9">
    <source>
        <dbReference type="PROSITE" id="PS50928"/>
    </source>
</evidence>
<evidence type="ECO:0000256" key="8">
    <source>
        <dbReference type="SAM" id="MobiDB-lite"/>
    </source>
</evidence>
<keyword evidence="11" id="KW-1185">Reference proteome</keyword>
<dbReference type="InterPro" id="IPR035906">
    <property type="entry name" value="MetI-like_sf"/>
</dbReference>
<feature type="transmembrane region" description="Helical" evidence="7">
    <location>
        <begin position="234"/>
        <end position="258"/>
    </location>
</feature>
<dbReference type="GO" id="GO:0055085">
    <property type="term" value="P:transmembrane transport"/>
    <property type="evidence" value="ECO:0007669"/>
    <property type="project" value="InterPro"/>
</dbReference>
<comment type="similarity">
    <text evidence="7">Belongs to the binding-protein-dependent transport system permease family.</text>
</comment>
<feature type="domain" description="ABC transmembrane type-1" evidence="9">
    <location>
        <begin position="231"/>
        <end position="448"/>
    </location>
</feature>
<proteinExistence type="inferred from homology"/>
<feature type="transmembrane region" description="Helical" evidence="7">
    <location>
        <begin position="427"/>
        <end position="452"/>
    </location>
</feature>
<dbReference type="PANTHER" id="PTHR30193">
    <property type="entry name" value="ABC TRANSPORTER PERMEASE PROTEIN"/>
    <property type="match status" value="1"/>
</dbReference>
<keyword evidence="4 7" id="KW-0812">Transmembrane</keyword>
<dbReference type="Gene3D" id="1.10.3720.10">
    <property type="entry name" value="MetI-like"/>
    <property type="match status" value="1"/>
</dbReference>
<dbReference type="InterPro" id="IPR000515">
    <property type="entry name" value="MetI-like"/>
</dbReference>
<gene>
    <name evidence="10" type="ORF">SAMN06273572_101763</name>
</gene>
<dbReference type="SUPFAM" id="SSF160964">
    <property type="entry name" value="MalF N-terminal region-like"/>
    <property type="match status" value="1"/>
</dbReference>
<evidence type="ECO:0000256" key="5">
    <source>
        <dbReference type="ARBA" id="ARBA00022989"/>
    </source>
</evidence>
<dbReference type="CDD" id="cd06261">
    <property type="entry name" value="TM_PBP2"/>
    <property type="match status" value="1"/>
</dbReference>
<evidence type="ECO:0000256" key="1">
    <source>
        <dbReference type="ARBA" id="ARBA00004651"/>
    </source>
</evidence>
<dbReference type="GO" id="GO:0005886">
    <property type="term" value="C:plasma membrane"/>
    <property type="evidence" value="ECO:0007669"/>
    <property type="project" value="UniProtKB-SubCell"/>
</dbReference>
<dbReference type="PANTHER" id="PTHR30193:SF37">
    <property type="entry name" value="INNER MEMBRANE ABC TRANSPORTER PERMEASE PROTEIN YCJO"/>
    <property type="match status" value="1"/>
</dbReference>
<keyword evidence="5 7" id="KW-1133">Transmembrane helix</keyword>
<evidence type="ECO:0000256" key="4">
    <source>
        <dbReference type="ARBA" id="ARBA00022692"/>
    </source>
</evidence>
<dbReference type="EMBL" id="OCTN01000001">
    <property type="protein sequence ID" value="SOH92912.1"/>
    <property type="molecule type" value="Genomic_DNA"/>
</dbReference>
<dbReference type="InterPro" id="IPR051393">
    <property type="entry name" value="ABC_transporter_permease"/>
</dbReference>
<keyword evidence="2 7" id="KW-0813">Transport</keyword>
<evidence type="ECO:0000313" key="11">
    <source>
        <dbReference type="Proteomes" id="UP000220034"/>
    </source>
</evidence>
<dbReference type="RefSeq" id="WP_097928460.1">
    <property type="nucleotide sequence ID" value="NZ_OCTN01000001.1"/>
</dbReference>
<feature type="transmembrane region" description="Helical" evidence="7">
    <location>
        <begin position="374"/>
        <end position="391"/>
    </location>
</feature>
<sequence length="465" mass="50331">MSLSADLSGTKGAVHAHRPTGTAMAQDRGRPRVSRLGLILVAPALFLLSCFFLAPVVLTGVFAFTNMSTSTGIGAGEYVISPNLLDDLADAGLSEEVVTAISAETYEITPDGIEAARAGGVSADFLRDIEGLLLGDGFDTARGIETALRGLPSAPRSPRSLKLTAEFFGHSVLNQRFDSAQELTEALSLAVPDVDAGIRSEIVGASYTGAIYTTENFTYLATQPSTMRLVANTVIYVGATLSIFNVGLGLFLAITLFYMPKRVSSFYSTLWLLPRITPLVLYTIMWKWFTWEDGFLPLLAEQLGLPAFNYMKGSVITAWMTMISVNGFVGASFGLILFSGAIRAIPTQQLWASEVDGATRWQQIRRIILPQMRWPILFVVSYQTLSLLSSYESIWLTTNGGPGKTTTVWALEAFKTALSSYTGNLEYGLGAAMALVLVVVGLALSIIYLMAFKFGELVGRPRIEF</sequence>
<organism evidence="10 11">
    <name type="scientific">Pontivivens marinum</name>
    <dbReference type="NCBI Taxonomy" id="1690039"/>
    <lineage>
        <taxon>Bacteria</taxon>
        <taxon>Pseudomonadati</taxon>
        <taxon>Pseudomonadota</taxon>
        <taxon>Alphaproteobacteria</taxon>
        <taxon>Rhodobacterales</taxon>
        <taxon>Paracoccaceae</taxon>
        <taxon>Pontivivens</taxon>
    </lineage>
</organism>
<feature type="transmembrane region" description="Helical" evidence="7">
    <location>
        <begin position="36"/>
        <end position="64"/>
    </location>
</feature>
<name>A0A2C9CNV8_9RHOB</name>
<dbReference type="Proteomes" id="UP000220034">
    <property type="component" value="Unassembled WGS sequence"/>
</dbReference>
<feature type="transmembrane region" description="Helical" evidence="7">
    <location>
        <begin position="270"/>
        <end position="289"/>
    </location>
</feature>
<evidence type="ECO:0000256" key="7">
    <source>
        <dbReference type="RuleBase" id="RU363032"/>
    </source>
</evidence>
<accession>A0A2C9CNV8</accession>
<feature type="transmembrane region" description="Helical" evidence="7">
    <location>
        <begin position="316"/>
        <end position="338"/>
    </location>
</feature>
<reference evidence="11" key="1">
    <citation type="submission" date="2017-09" db="EMBL/GenBank/DDBJ databases">
        <authorList>
            <person name="Varghese N."/>
            <person name="Submissions S."/>
        </authorList>
    </citation>
    <scope>NUCLEOTIDE SEQUENCE [LARGE SCALE GENOMIC DNA]</scope>
    <source>
        <strain evidence="11">C7</strain>
    </source>
</reference>
<evidence type="ECO:0000313" key="10">
    <source>
        <dbReference type="EMBL" id="SOH92912.1"/>
    </source>
</evidence>
<protein>
    <submittedName>
        <fullName evidence="10">Inositol-phosphate transport system permease protein</fullName>
    </submittedName>
</protein>
<dbReference type="Pfam" id="PF00528">
    <property type="entry name" value="BPD_transp_1"/>
    <property type="match status" value="1"/>
</dbReference>
<keyword evidence="6 7" id="KW-0472">Membrane</keyword>
<evidence type="ECO:0000256" key="2">
    <source>
        <dbReference type="ARBA" id="ARBA00022448"/>
    </source>
</evidence>
<dbReference type="SUPFAM" id="SSF161098">
    <property type="entry name" value="MetI-like"/>
    <property type="match status" value="1"/>
</dbReference>
<evidence type="ECO:0000256" key="3">
    <source>
        <dbReference type="ARBA" id="ARBA00022475"/>
    </source>
</evidence>
<comment type="subcellular location">
    <subcellularLocation>
        <location evidence="1 7">Cell membrane</location>
        <topology evidence="1 7">Multi-pass membrane protein</topology>
    </subcellularLocation>
</comment>